<dbReference type="RefSeq" id="XP_043134792.1">
    <property type="nucleotide sequence ID" value="XM_043276856.1"/>
</dbReference>
<name>A0A7R7ZKY4_ASPCH</name>
<dbReference type="GeneID" id="66980629"/>
<sequence>MYQKQGRQTFLAKAFDLMKDPGGKPGDKYIGSSWSANSDTWWADHYNIDDDGKDEDVANWKKDGLADIYKYLQQQGEELQKKSQPYNVIGKVAGNNCITEAFLKTITVDKEKCE</sequence>
<dbReference type="AlphaFoldDB" id="A0A7R7ZKY4"/>
<dbReference type="EMBL" id="AP024418">
    <property type="protein sequence ID" value="BCR86270.1"/>
    <property type="molecule type" value="Genomic_DNA"/>
</dbReference>
<dbReference type="Proteomes" id="UP000637239">
    <property type="component" value="Chromosome 3"/>
</dbReference>
<reference evidence="1" key="2">
    <citation type="submission" date="2021-02" db="EMBL/GenBank/DDBJ databases">
        <title>Aspergillus chevalieri M1 genome sequence.</title>
        <authorList>
            <person name="Kadooka C."/>
            <person name="Mori K."/>
            <person name="Futagami T."/>
        </authorList>
    </citation>
    <scope>NUCLEOTIDE SEQUENCE</scope>
    <source>
        <strain evidence="1">M1</strain>
    </source>
</reference>
<accession>A0A7R7ZKY4</accession>
<evidence type="ECO:0000313" key="1">
    <source>
        <dbReference type="EMBL" id="BCR86270.1"/>
    </source>
</evidence>
<reference evidence="1" key="1">
    <citation type="submission" date="2021-01" db="EMBL/GenBank/DDBJ databases">
        <authorList>
            <consortium name="Aspergillus chevalieri M1 genome sequencing consortium"/>
            <person name="Kazuki M."/>
            <person name="Futagami T."/>
        </authorList>
    </citation>
    <scope>NUCLEOTIDE SEQUENCE</scope>
    <source>
        <strain evidence="1">M1</strain>
    </source>
</reference>
<organism evidence="1 2">
    <name type="scientific">Aspergillus chevalieri</name>
    <name type="common">Eurotium chevalieri</name>
    <dbReference type="NCBI Taxonomy" id="182096"/>
    <lineage>
        <taxon>Eukaryota</taxon>
        <taxon>Fungi</taxon>
        <taxon>Dikarya</taxon>
        <taxon>Ascomycota</taxon>
        <taxon>Pezizomycotina</taxon>
        <taxon>Eurotiomycetes</taxon>
        <taxon>Eurotiomycetidae</taxon>
        <taxon>Eurotiales</taxon>
        <taxon>Aspergillaceae</taxon>
        <taxon>Aspergillus</taxon>
        <taxon>Aspergillus subgen. Aspergillus</taxon>
    </lineage>
</organism>
<dbReference type="KEGG" id="ache:ACHE_30257A"/>
<evidence type="ECO:0000313" key="2">
    <source>
        <dbReference type="Proteomes" id="UP000637239"/>
    </source>
</evidence>
<protein>
    <submittedName>
        <fullName evidence="1">Uncharacterized protein</fullName>
    </submittedName>
</protein>
<proteinExistence type="predicted"/>
<gene>
    <name evidence="1" type="ORF">ACHE_30257A</name>
</gene>
<keyword evidence="2" id="KW-1185">Reference proteome</keyword>